<proteinExistence type="predicted"/>
<dbReference type="InterPro" id="IPR012861">
    <property type="entry name" value="DUF1634"/>
</dbReference>
<evidence type="ECO:0000313" key="2">
    <source>
        <dbReference type="EMBL" id="ACM05569.1"/>
    </source>
</evidence>
<feature type="transmembrane region" description="Helical" evidence="1">
    <location>
        <begin position="145"/>
        <end position="164"/>
    </location>
</feature>
<organism evidence="2 3">
    <name type="scientific">Thermomicrobium roseum (strain ATCC 27502 / DSM 5159 / P-2)</name>
    <dbReference type="NCBI Taxonomy" id="309801"/>
    <lineage>
        <taxon>Bacteria</taxon>
        <taxon>Pseudomonadati</taxon>
        <taxon>Thermomicrobiota</taxon>
        <taxon>Thermomicrobia</taxon>
        <taxon>Thermomicrobiales</taxon>
        <taxon>Thermomicrobiaceae</taxon>
        <taxon>Thermomicrobium</taxon>
    </lineage>
</organism>
<keyword evidence="3" id="KW-1185">Reference proteome</keyword>
<evidence type="ECO:0008006" key="4">
    <source>
        <dbReference type="Google" id="ProtNLM"/>
    </source>
</evidence>
<dbReference type="HOGENOM" id="CLU_1601929_0_0_0"/>
<keyword evidence="1" id="KW-1133">Transmembrane helix</keyword>
<feature type="transmembrane region" description="Helical" evidence="1">
    <location>
        <begin position="110"/>
        <end position="133"/>
    </location>
</feature>
<sequence length="166" mass="17689">MNEGVSRRAIARAFCVTIARREAFGLLAEHSVARQEASTRRTSDDTTRCDEEALGHLSDRLARLYRFWLAIVLVVLAVGTALDLIEDRQLETQTVPLSGLVSRLTAGDPAALETAALLVVTLGPVAGLVLIIASCARSGDRRTALLALTVLVVVAALPVARSFAGR</sequence>
<keyword evidence="1" id="KW-0812">Transmembrane</keyword>
<evidence type="ECO:0000313" key="3">
    <source>
        <dbReference type="Proteomes" id="UP000000447"/>
    </source>
</evidence>
<evidence type="ECO:0000256" key="1">
    <source>
        <dbReference type="SAM" id="Phobius"/>
    </source>
</evidence>
<name>B9L2D2_THERP</name>
<reference evidence="2 3" key="1">
    <citation type="journal article" date="2009" name="PLoS ONE">
        <title>Complete genome sequence of the aerobic CO-oxidizing thermophile Thermomicrobium roseum.</title>
        <authorList>
            <person name="Wu D."/>
            <person name="Raymond J."/>
            <person name="Wu M."/>
            <person name="Chatterji S."/>
            <person name="Ren Q."/>
            <person name="Graham J.E."/>
            <person name="Bryant D.A."/>
            <person name="Robb F."/>
            <person name="Colman A."/>
            <person name="Tallon L.J."/>
            <person name="Badger J.H."/>
            <person name="Madupu R."/>
            <person name="Ward N.L."/>
            <person name="Eisen J.A."/>
        </authorList>
    </citation>
    <scope>NUCLEOTIDE SEQUENCE [LARGE SCALE GENOMIC DNA]</scope>
    <source>
        <strain evidence="3">ATCC 27502 / DSM 5159 / P-2</strain>
    </source>
</reference>
<keyword evidence="1" id="KW-0472">Membrane</keyword>
<dbReference type="AlphaFoldDB" id="B9L2D2"/>
<gene>
    <name evidence="2" type="ordered locus">trd_1334</name>
</gene>
<dbReference type="Pfam" id="PF07843">
    <property type="entry name" value="DUF1634"/>
    <property type="match status" value="1"/>
</dbReference>
<dbReference type="KEGG" id="tro:trd_1334"/>
<dbReference type="RefSeq" id="WP_015922283.1">
    <property type="nucleotide sequence ID" value="NC_011959.1"/>
</dbReference>
<protein>
    <recommendedName>
        <fullName evidence="4">DUF1634 domain-containing protein</fullName>
    </recommendedName>
</protein>
<dbReference type="STRING" id="309801.trd_1334"/>
<feature type="transmembrane region" description="Helical" evidence="1">
    <location>
        <begin position="67"/>
        <end position="85"/>
    </location>
</feature>
<dbReference type="EMBL" id="CP001275">
    <property type="protein sequence ID" value="ACM05569.1"/>
    <property type="molecule type" value="Genomic_DNA"/>
</dbReference>
<dbReference type="Proteomes" id="UP000000447">
    <property type="component" value="Chromosome"/>
</dbReference>
<accession>B9L2D2</accession>